<organism evidence="3">
    <name type="scientific">Antonospora locustae</name>
    <name type="common">Microsporidian parasite</name>
    <name type="synonym">Nosema locustae</name>
    <dbReference type="NCBI Taxonomy" id="278021"/>
    <lineage>
        <taxon>Eukaryota</taxon>
        <taxon>Fungi</taxon>
        <taxon>Fungi incertae sedis</taxon>
        <taxon>Microsporidia</taxon>
        <taxon>Antonospora</taxon>
    </lineage>
</organism>
<proteinExistence type="predicted"/>
<feature type="signal peptide" evidence="2">
    <location>
        <begin position="1"/>
        <end position="19"/>
    </location>
</feature>
<evidence type="ECO:0000313" key="3">
    <source>
        <dbReference type="EMBL" id="ACV20865.1"/>
    </source>
</evidence>
<feature type="chain" id="PRO_5002989694" evidence="2">
    <location>
        <begin position="20"/>
        <end position="287"/>
    </location>
</feature>
<dbReference type="EMBL" id="GQ397125">
    <property type="protein sequence ID" value="ACV20865.1"/>
    <property type="molecule type" value="Genomic_DNA"/>
</dbReference>
<dbReference type="AlphaFoldDB" id="C8CG41"/>
<evidence type="ECO:0000256" key="1">
    <source>
        <dbReference type="SAM" id="MobiDB-lite"/>
    </source>
</evidence>
<protein>
    <submittedName>
        <fullName evidence="3">Polar tube protein PTP2</fullName>
    </submittedName>
</protein>
<name>C8CG41_ANTLO</name>
<sequence length="287" mass="31344">MKRLVSLVLLYSILEPVFALSHGYGSKYSVNAVSGSSGAVNNAAREKTLSLEQNRVLKAAIAQNAAASLPPGMAGSFLTNNPKCKSSSVDGNWSMLQTKLNQDCVEKVIEKNERAKKYAQILSKPSSKECIKKLNPNAMVCQARKVMSRVVEEPYYQIIMYGNVVQLVEDGRVKMMGVVEKIHYDVEKKNMRTPSPLKKPTALLEFNELGGLLKQKGKIPAAKSPDPCLSSCIEALEKKAAVEGQNEGCGECESLMEITTVRPGIFKDASKKKEETPSGENKEKSEG</sequence>
<evidence type="ECO:0000256" key="2">
    <source>
        <dbReference type="SAM" id="SignalP"/>
    </source>
</evidence>
<keyword evidence="2" id="KW-0732">Signal</keyword>
<feature type="region of interest" description="Disordered" evidence="1">
    <location>
        <begin position="266"/>
        <end position="287"/>
    </location>
</feature>
<dbReference type="InterPro" id="IPR031507">
    <property type="entry name" value="PTP2"/>
</dbReference>
<feature type="compositionally biased region" description="Basic and acidic residues" evidence="1">
    <location>
        <begin position="268"/>
        <end position="287"/>
    </location>
</feature>
<accession>C8CG41</accession>
<reference evidence="3" key="1">
    <citation type="journal article" date="2013" name="FEMS Microbiol. Lett.">
        <title>Identification of two new polar tube proteins related to polar tube protein 2 in the microsporidian Antonospora locustae.</title>
        <authorList>
            <person name="Polonais V."/>
            <person name="Belkorchia A."/>
            <person name="Roussel M."/>
            <person name="Peyretaillade E."/>
            <person name="Peyret P."/>
            <person name="Diogon M."/>
            <person name="Delbac F."/>
        </authorList>
    </citation>
    <scope>NUCLEOTIDE SEQUENCE</scope>
</reference>
<dbReference type="Pfam" id="PF17022">
    <property type="entry name" value="PTP2"/>
    <property type="match status" value="1"/>
</dbReference>